<keyword evidence="3" id="KW-1185">Reference proteome</keyword>
<evidence type="ECO:0000313" key="3">
    <source>
        <dbReference type="Proteomes" id="UP001529510"/>
    </source>
</evidence>
<evidence type="ECO:0000256" key="1">
    <source>
        <dbReference type="SAM" id="SignalP"/>
    </source>
</evidence>
<gene>
    <name evidence="2" type="ORF">M9458_019006</name>
</gene>
<comment type="caution">
    <text evidence="2">The sequence shown here is derived from an EMBL/GenBank/DDBJ whole genome shotgun (WGS) entry which is preliminary data.</text>
</comment>
<feature type="chain" id="PRO_5044860366" description="MHC class I antigen" evidence="1">
    <location>
        <begin position="21"/>
        <end position="60"/>
    </location>
</feature>
<evidence type="ECO:0000313" key="2">
    <source>
        <dbReference type="EMBL" id="KAL0187336.1"/>
    </source>
</evidence>
<sequence>IRHVCPVSAGILLLFPTAAGGVESEQRILRGDRAYDDPRATGHQHSCAAAGEIQRHTYRR</sequence>
<dbReference type="EMBL" id="JAMKFB020000008">
    <property type="protein sequence ID" value="KAL0187336.1"/>
    <property type="molecule type" value="Genomic_DNA"/>
</dbReference>
<feature type="non-terminal residue" evidence="2">
    <location>
        <position position="60"/>
    </location>
</feature>
<feature type="signal peptide" evidence="1">
    <location>
        <begin position="1"/>
        <end position="20"/>
    </location>
</feature>
<dbReference type="Proteomes" id="UP001529510">
    <property type="component" value="Unassembled WGS sequence"/>
</dbReference>
<dbReference type="AlphaFoldDB" id="A0ABD0QQ61"/>
<accession>A0ABD0QQ61</accession>
<organism evidence="2 3">
    <name type="scientific">Cirrhinus mrigala</name>
    <name type="common">Mrigala</name>
    <dbReference type="NCBI Taxonomy" id="683832"/>
    <lineage>
        <taxon>Eukaryota</taxon>
        <taxon>Metazoa</taxon>
        <taxon>Chordata</taxon>
        <taxon>Craniata</taxon>
        <taxon>Vertebrata</taxon>
        <taxon>Euteleostomi</taxon>
        <taxon>Actinopterygii</taxon>
        <taxon>Neopterygii</taxon>
        <taxon>Teleostei</taxon>
        <taxon>Ostariophysi</taxon>
        <taxon>Cypriniformes</taxon>
        <taxon>Cyprinidae</taxon>
        <taxon>Labeoninae</taxon>
        <taxon>Labeonini</taxon>
        <taxon>Cirrhinus</taxon>
    </lineage>
</organism>
<reference evidence="2 3" key="1">
    <citation type="submission" date="2024-05" db="EMBL/GenBank/DDBJ databases">
        <title>Genome sequencing and assembly of Indian major carp, Cirrhinus mrigala (Hamilton, 1822).</title>
        <authorList>
            <person name="Mohindra V."/>
            <person name="Chowdhury L.M."/>
            <person name="Lal K."/>
            <person name="Jena J.K."/>
        </authorList>
    </citation>
    <scope>NUCLEOTIDE SEQUENCE [LARGE SCALE GENOMIC DNA]</scope>
    <source>
        <strain evidence="2">CM1030</strain>
        <tissue evidence="2">Blood</tissue>
    </source>
</reference>
<feature type="non-terminal residue" evidence="2">
    <location>
        <position position="1"/>
    </location>
</feature>
<evidence type="ECO:0008006" key="4">
    <source>
        <dbReference type="Google" id="ProtNLM"/>
    </source>
</evidence>
<proteinExistence type="predicted"/>
<keyword evidence="1" id="KW-0732">Signal</keyword>
<name>A0ABD0QQ61_CIRMR</name>
<protein>
    <recommendedName>
        <fullName evidence="4">MHC class I antigen</fullName>
    </recommendedName>
</protein>